<organism evidence="1 2">
    <name type="scientific">Arcobacter nitrofigilis (strain ATCC 33309 / DSM 7299 / CCUG 15893 / LMG 7604 / NCTC 12251 / CI)</name>
    <name type="common">Campylobacter nitrofigilis</name>
    <dbReference type="NCBI Taxonomy" id="572480"/>
    <lineage>
        <taxon>Bacteria</taxon>
        <taxon>Pseudomonadati</taxon>
        <taxon>Campylobacterota</taxon>
        <taxon>Epsilonproteobacteria</taxon>
        <taxon>Campylobacterales</taxon>
        <taxon>Arcobacteraceae</taxon>
        <taxon>Arcobacter</taxon>
    </lineage>
</organism>
<dbReference type="RefSeq" id="WP_013134591.1">
    <property type="nucleotide sequence ID" value="NC_014166.1"/>
</dbReference>
<name>D5V2L4_ARCNC</name>
<dbReference type="STRING" id="572480.Arnit_0782"/>
<accession>D5V2L4</accession>
<keyword evidence="2" id="KW-1185">Reference proteome</keyword>
<dbReference type="HOGENOM" id="CLU_1017978_0_0_7"/>
<dbReference type="AlphaFoldDB" id="D5V2L4"/>
<dbReference type="EMBL" id="CP001999">
    <property type="protein sequence ID" value="ADG92446.1"/>
    <property type="molecule type" value="Genomic_DNA"/>
</dbReference>
<sequence length="262" mass="30052">MTLLLITKTNMIIKIFDLICTKLDIRLFVQESTNVSKKYDFVIVDQDLIDDKFNIIKQFTSKIGAISNEELPFDKSRDFLISRPFLPHDLFTILSEQISIISEEAKEERESKNKYSHDEADDVSDYIETLADDIAYDIEDESDESIISIAALKSGGILDAGELGKINSILNDDDLQKSFEKEFADETQMSETDWKDLSQIIDDALGEVKEYEFDLDHKEPYELILSKYNIDELRPLLTKCNQSIIDRLSQGEIVDLKLSISK</sequence>
<evidence type="ECO:0000313" key="1">
    <source>
        <dbReference type="EMBL" id="ADG92446.1"/>
    </source>
</evidence>
<gene>
    <name evidence="1" type="ordered locus">Arnit_0782</name>
</gene>
<reference evidence="1 2" key="1">
    <citation type="journal article" date="2010" name="Stand. Genomic Sci.">
        <title>Complete genome sequence of Arcobacter nitrofigilis type strain (CI).</title>
        <authorList>
            <person name="Pati A."/>
            <person name="Gronow S."/>
            <person name="Lapidus A."/>
            <person name="Copeland A."/>
            <person name="Glavina Del Rio T."/>
            <person name="Nolan M."/>
            <person name="Lucas S."/>
            <person name="Tice H."/>
            <person name="Cheng J.F."/>
            <person name="Han C."/>
            <person name="Chertkov O."/>
            <person name="Bruce D."/>
            <person name="Tapia R."/>
            <person name="Goodwin L."/>
            <person name="Pitluck S."/>
            <person name="Liolios K."/>
            <person name="Ivanova N."/>
            <person name="Mavromatis K."/>
            <person name="Chen A."/>
            <person name="Palaniappan K."/>
            <person name="Land M."/>
            <person name="Hauser L."/>
            <person name="Chang Y.J."/>
            <person name="Jeffries C.D."/>
            <person name="Detter J.C."/>
            <person name="Rohde M."/>
            <person name="Goker M."/>
            <person name="Bristow J."/>
            <person name="Eisen J.A."/>
            <person name="Markowitz V."/>
            <person name="Hugenholtz P."/>
            <person name="Klenk H.P."/>
            <person name="Kyrpides N.C."/>
        </authorList>
    </citation>
    <scope>NUCLEOTIDE SEQUENCE [LARGE SCALE GENOMIC DNA]</scope>
    <source>
        <strain evidence="2">ATCC 33309 / DSM 7299 / CCUG 15893 / LMG 7604 / NCTC 12251 / CI</strain>
    </source>
</reference>
<proteinExistence type="predicted"/>
<dbReference type="Proteomes" id="UP000000939">
    <property type="component" value="Chromosome"/>
</dbReference>
<dbReference type="OrthoDB" id="5349211at2"/>
<evidence type="ECO:0000313" key="2">
    <source>
        <dbReference type="Proteomes" id="UP000000939"/>
    </source>
</evidence>
<dbReference type="KEGG" id="ant:Arnit_0782"/>
<protein>
    <submittedName>
        <fullName evidence="1">Uncharacterized protein</fullName>
    </submittedName>
</protein>